<evidence type="ECO:0000256" key="1">
    <source>
        <dbReference type="SAM" id="MobiDB-lite"/>
    </source>
</evidence>
<dbReference type="PANTHER" id="PTHR21315">
    <property type="entry name" value="APRATAXIN AND PNK-LIKE FACTOR-RELATED"/>
    <property type="match status" value="1"/>
</dbReference>
<feature type="compositionally biased region" description="Basic residues" evidence="1">
    <location>
        <begin position="587"/>
        <end position="606"/>
    </location>
</feature>
<feature type="compositionally biased region" description="Low complexity" evidence="1">
    <location>
        <begin position="243"/>
        <end position="259"/>
    </location>
</feature>
<dbReference type="CDD" id="cd22671">
    <property type="entry name" value="FHA_APTX-like"/>
    <property type="match status" value="1"/>
</dbReference>
<dbReference type="OrthoDB" id="10256774at2759"/>
<feature type="region of interest" description="Disordered" evidence="1">
    <location>
        <begin position="232"/>
        <end position="676"/>
    </location>
</feature>
<accession>A0A8B7PDM9</accession>
<feature type="compositionally biased region" description="Basic and acidic residues" evidence="1">
    <location>
        <begin position="349"/>
        <end position="359"/>
    </location>
</feature>
<feature type="compositionally biased region" description="Acidic residues" evidence="1">
    <location>
        <begin position="314"/>
        <end position="324"/>
    </location>
</feature>
<dbReference type="InterPro" id="IPR039253">
    <property type="entry name" value="APLF"/>
</dbReference>
<proteinExistence type="predicted"/>
<evidence type="ECO:0000313" key="3">
    <source>
        <dbReference type="Proteomes" id="UP000694843"/>
    </source>
</evidence>
<feature type="compositionally biased region" description="Basic and acidic residues" evidence="1">
    <location>
        <begin position="543"/>
        <end position="552"/>
    </location>
</feature>
<dbReference type="RefSeq" id="XP_018024115.1">
    <property type="nucleotide sequence ID" value="XM_018168626.2"/>
</dbReference>
<dbReference type="GO" id="GO:0003906">
    <property type="term" value="F:DNA-(apurinic or apyrimidinic site) endonuclease activity"/>
    <property type="evidence" value="ECO:0007669"/>
    <property type="project" value="InterPro"/>
</dbReference>
<dbReference type="PANTHER" id="PTHR21315:SF2">
    <property type="entry name" value="APRATAXIN AND PNK-LIKE FACTOR"/>
    <property type="match status" value="1"/>
</dbReference>
<keyword evidence="3" id="KW-1185">Reference proteome</keyword>
<evidence type="ECO:0000313" key="4">
    <source>
        <dbReference type="RefSeq" id="XP_018024115.1"/>
    </source>
</evidence>
<reference evidence="4" key="1">
    <citation type="submission" date="2025-08" db="UniProtKB">
        <authorList>
            <consortium name="RefSeq"/>
        </authorList>
    </citation>
    <scope>IDENTIFICATION</scope>
    <source>
        <tissue evidence="4">Whole organism</tissue>
    </source>
</reference>
<dbReference type="Gene3D" id="2.60.200.20">
    <property type="match status" value="1"/>
</dbReference>
<dbReference type="GO" id="GO:0006302">
    <property type="term" value="P:double-strand break repair"/>
    <property type="evidence" value="ECO:0007669"/>
    <property type="project" value="InterPro"/>
</dbReference>
<feature type="compositionally biased region" description="Basic and acidic residues" evidence="1">
    <location>
        <begin position="659"/>
        <end position="670"/>
    </location>
</feature>
<dbReference type="GO" id="GO:0008408">
    <property type="term" value="F:3'-5' exonuclease activity"/>
    <property type="evidence" value="ECO:0007669"/>
    <property type="project" value="InterPro"/>
</dbReference>
<feature type="domain" description="PBZ-type" evidence="2">
    <location>
        <begin position="569"/>
        <end position="592"/>
    </location>
</feature>
<dbReference type="InterPro" id="IPR008984">
    <property type="entry name" value="SMAD_FHA_dom_sf"/>
</dbReference>
<dbReference type="Proteomes" id="UP000694843">
    <property type="component" value="Unplaced"/>
</dbReference>
<organism evidence="3 4">
    <name type="scientific">Hyalella azteca</name>
    <name type="common">Amphipod</name>
    <dbReference type="NCBI Taxonomy" id="294128"/>
    <lineage>
        <taxon>Eukaryota</taxon>
        <taxon>Metazoa</taxon>
        <taxon>Ecdysozoa</taxon>
        <taxon>Arthropoda</taxon>
        <taxon>Crustacea</taxon>
        <taxon>Multicrustacea</taxon>
        <taxon>Malacostraca</taxon>
        <taxon>Eumalacostraca</taxon>
        <taxon>Peracarida</taxon>
        <taxon>Amphipoda</taxon>
        <taxon>Senticaudata</taxon>
        <taxon>Talitrida</taxon>
        <taxon>Talitroidea</taxon>
        <taxon>Hyalellidae</taxon>
        <taxon>Hyalella</taxon>
    </lineage>
</organism>
<dbReference type="SUPFAM" id="SSF49879">
    <property type="entry name" value="SMAD/FHA domain"/>
    <property type="match status" value="1"/>
</dbReference>
<protein>
    <submittedName>
        <fullName evidence="4">Aprataxin and PNK-like factor</fullName>
    </submittedName>
</protein>
<gene>
    <name evidence="4" type="primary">LOC108679885</name>
</gene>
<name>A0A8B7PDM9_HYAAZ</name>
<feature type="compositionally biased region" description="Acidic residues" evidence="1">
    <location>
        <begin position="617"/>
        <end position="626"/>
    </location>
</feature>
<dbReference type="GO" id="GO:0005634">
    <property type="term" value="C:nucleus"/>
    <property type="evidence" value="ECO:0007669"/>
    <property type="project" value="TreeGrafter"/>
</dbReference>
<evidence type="ECO:0000259" key="2">
    <source>
        <dbReference type="Pfam" id="PF10283"/>
    </source>
</evidence>
<dbReference type="KEGG" id="hazt:108679885"/>
<feature type="compositionally biased region" description="Basic residues" evidence="1">
    <location>
        <begin position="290"/>
        <end position="307"/>
    </location>
</feature>
<feature type="compositionally biased region" description="Low complexity" evidence="1">
    <location>
        <begin position="629"/>
        <end position="638"/>
    </location>
</feature>
<sequence>MLSVSQVPPPGKQDTNVPCQSKCLPLTLPAILGRGPLLKCADVKVSRRHAALDWADDDDGVVITALFSQPTFVEVSGQRSQIKTGEKATLRNGDKFGLLAHAAWYQINLPPTEAPETSKDLINSTTKDEIPIINAKAESAETSICELRAETHPAAQSDFLPENDQIASTDSTAIGSKVFTPNEASHCSPCQEVNGTSLKDGDFPASSENIIVAVSKTSSVISPSQINASNAADAPEMLSDESTTPQPANTTNDATNAVTSRVRTLPAWMMQEPATKEEVSPGKKPGSRPGQRKNTSRKPRPRVVPTKRKAEISSSDDENNEDVNDSSPSKRRVVRVSPTVRIKNTLNADSKRALHKMSESDDDVPSPALAKRKGEISSSDNEDVYESSPSKGKAKKVPPGVRIKNTDSASRKSALHEMSESDDDVPSPQAAHSTSSPDVNCKANSAVKLPDVSNDVKQLKKPDIVGQFSNGPKASSALPETEEKESGVGTINPANGSGPPSPGVSHANQSTDVAEGRGSTIQNRSKRKSCRYGGSCYRRNPQHKKDEAHPGDLDYLSAHSDDDGSDGDRPECEFGVDCYRKNPEHRRQYKHTRVPQPQRRAKRKRAAPPGSQRSDSDTPDEFDMEFLNDASSDDYAPSDSDESDSERFFSQPIDEDEKNELKRMGKEAKKFVRQRK</sequence>
<dbReference type="GO" id="GO:0035861">
    <property type="term" value="C:site of double-strand break"/>
    <property type="evidence" value="ECO:0007669"/>
    <property type="project" value="TreeGrafter"/>
</dbReference>
<dbReference type="InterPro" id="IPR019406">
    <property type="entry name" value="APLF_PBZ"/>
</dbReference>
<dbReference type="AlphaFoldDB" id="A0A8B7PDM9"/>
<dbReference type="GeneID" id="108679885"/>
<feature type="domain" description="PBZ-type" evidence="2">
    <location>
        <begin position="527"/>
        <end position="552"/>
    </location>
</feature>
<feature type="compositionally biased region" description="Basic and acidic residues" evidence="1">
    <location>
        <begin position="559"/>
        <end position="586"/>
    </location>
</feature>
<dbReference type="Pfam" id="PF10283">
    <property type="entry name" value="zf-CCHH"/>
    <property type="match status" value="2"/>
</dbReference>